<dbReference type="GO" id="GO:0019825">
    <property type="term" value="F:oxygen binding"/>
    <property type="evidence" value="ECO:0007669"/>
    <property type="project" value="InterPro"/>
</dbReference>
<organism evidence="1 2">
    <name type="scientific">Pseudoalteromonas aurantia</name>
    <dbReference type="NCBI Taxonomy" id="43654"/>
    <lineage>
        <taxon>Bacteria</taxon>
        <taxon>Pseudomonadati</taxon>
        <taxon>Pseudomonadota</taxon>
        <taxon>Gammaproteobacteria</taxon>
        <taxon>Alteromonadales</taxon>
        <taxon>Pseudoalteromonadaceae</taxon>
        <taxon>Pseudoalteromonas</taxon>
    </lineage>
</organism>
<accession>A0A5S3V717</accession>
<dbReference type="InterPro" id="IPR009050">
    <property type="entry name" value="Globin-like_sf"/>
</dbReference>
<dbReference type="EMBL" id="PNBX01000055">
    <property type="protein sequence ID" value="TMO67514.1"/>
    <property type="molecule type" value="Genomic_DNA"/>
</dbReference>
<dbReference type="GO" id="GO:0020037">
    <property type="term" value="F:heme binding"/>
    <property type="evidence" value="ECO:0007669"/>
    <property type="project" value="InterPro"/>
</dbReference>
<gene>
    <name evidence="1" type="ORF">CWC19_13295</name>
</gene>
<reference evidence="1 2" key="1">
    <citation type="submission" date="2018-01" db="EMBL/GenBank/DDBJ databases">
        <authorList>
            <person name="Paulsen S."/>
            <person name="Gram L.K."/>
        </authorList>
    </citation>
    <scope>NUCLEOTIDE SEQUENCE [LARGE SCALE GENOMIC DNA]</scope>
    <source>
        <strain evidence="1 2">S3790</strain>
    </source>
</reference>
<sequence>MSDRMHQTRLEQYQISELEIQTRKNLFELSDAELEFLYKYRLVIDGYLEEVVSHFYTLLSRSEYVGLM</sequence>
<comment type="caution">
    <text evidence="1">The sequence shown here is derived from an EMBL/GenBank/DDBJ whole genome shotgun (WGS) entry which is preliminary data.</text>
</comment>
<proteinExistence type="predicted"/>
<dbReference type="Proteomes" id="UP000307217">
    <property type="component" value="Unassembled WGS sequence"/>
</dbReference>
<dbReference type="OrthoDB" id="9803824at2"/>
<dbReference type="AlphaFoldDB" id="A0A5S3V717"/>
<evidence type="ECO:0000313" key="2">
    <source>
        <dbReference type="Proteomes" id="UP000307217"/>
    </source>
</evidence>
<dbReference type="RefSeq" id="WP_138592315.1">
    <property type="nucleotide sequence ID" value="NZ_PNBX01000055.1"/>
</dbReference>
<protein>
    <submittedName>
        <fullName evidence="1">Uncharacterized protein</fullName>
    </submittedName>
</protein>
<reference evidence="2" key="2">
    <citation type="submission" date="2019-06" db="EMBL/GenBank/DDBJ databases">
        <title>Co-occurence of chitin degradation, pigmentation and bioactivity in marine Pseudoalteromonas.</title>
        <authorList>
            <person name="Sonnenschein E.C."/>
            <person name="Bech P.K."/>
        </authorList>
    </citation>
    <scope>NUCLEOTIDE SEQUENCE [LARGE SCALE GENOMIC DNA]</scope>
    <source>
        <strain evidence="2">S3790</strain>
    </source>
</reference>
<dbReference type="InterPro" id="IPR012292">
    <property type="entry name" value="Globin/Proto"/>
</dbReference>
<evidence type="ECO:0000313" key="1">
    <source>
        <dbReference type="EMBL" id="TMO67514.1"/>
    </source>
</evidence>
<dbReference type="SUPFAM" id="SSF46458">
    <property type="entry name" value="Globin-like"/>
    <property type="match status" value="1"/>
</dbReference>
<name>A0A5S3V717_9GAMM</name>
<dbReference type="Gene3D" id="1.10.490.10">
    <property type="entry name" value="Globins"/>
    <property type="match status" value="1"/>
</dbReference>